<evidence type="ECO:0008006" key="4">
    <source>
        <dbReference type="Google" id="ProtNLM"/>
    </source>
</evidence>
<proteinExistence type="predicted"/>
<gene>
    <name evidence="3" type="ORF">UFOVP1178_27</name>
    <name evidence="1" type="ORF">UFOVP522_33</name>
    <name evidence="2" type="ORF">UFOVP624_38</name>
</gene>
<reference evidence="2" key="1">
    <citation type="submission" date="2020-04" db="EMBL/GenBank/DDBJ databases">
        <authorList>
            <person name="Chiriac C."/>
            <person name="Salcher M."/>
            <person name="Ghai R."/>
            <person name="Kavagutti S V."/>
        </authorList>
    </citation>
    <scope>NUCLEOTIDE SEQUENCE</scope>
</reference>
<dbReference type="EMBL" id="LR796602">
    <property type="protein sequence ID" value="CAB4153917.1"/>
    <property type="molecule type" value="Genomic_DNA"/>
</dbReference>
<organism evidence="2">
    <name type="scientific">uncultured Caudovirales phage</name>
    <dbReference type="NCBI Taxonomy" id="2100421"/>
    <lineage>
        <taxon>Viruses</taxon>
        <taxon>Duplodnaviria</taxon>
        <taxon>Heunggongvirae</taxon>
        <taxon>Uroviricota</taxon>
        <taxon>Caudoviricetes</taxon>
        <taxon>Peduoviridae</taxon>
        <taxon>Maltschvirus</taxon>
        <taxon>Maltschvirus maltsch</taxon>
    </lineage>
</organism>
<evidence type="ECO:0000313" key="3">
    <source>
        <dbReference type="EMBL" id="CAB4188471.1"/>
    </source>
</evidence>
<sequence>MEKTLNQLRKEFELIATEHRQINSFFFGEFLDAVSRDAVTYPMMVVSLQPSQIGDFNVGINAIITICDKYNQSDYDQINEIHSDCLSICKDIHTTFKQWRFEEFLDIEGTIATTPFINRSQDVTAGWTMELAVNIFDTENWCNIPFDNYDFKNN</sequence>
<evidence type="ECO:0000313" key="1">
    <source>
        <dbReference type="EMBL" id="CAB4148904.1"/>
    </source>
</evidence>
<protein>
    <recommendedName>
        <fullName evidence="4">Tail completion protein</fullName>
    </recommendedName>
</protein>
<name>A0A6J5N663_9CAUD</name>
<dbReference type="EMBL" id="LR797124">
    <property type="protein sequence ID" value="CAB4188471.1"/>
    <property type="molecule type" value="Genomic_DNA"/>
</dbReference>
<accession>A0A6J5N663</accession>
<evidence type="ECO:0000313" key="2">
    <source>
        <dbReference type="EMBL" id="CAB4153917.1"/>
    </source>
</evidence>
<dbReference type="EMBL" id="LR796500">
    <property type="protein sequence ID" value="CAB4148904.1"/>
    <property type="molecule type" value="Genomic_DNA"/>
</dbReference>